<dbReference type="STRING" id="571298.SAMN04488026_11131"/>
<dbReference type="Gene3D" id="2.40.128.130">
    <property type="entry name" value="Autotransporter beta-domain"/>
    <property type="match status" value="1"/>
</dbReference>
<evidence type="ECO:0000313" key="1">
    <source>
        <dbReference type="EMBL" id="SDL76560.1"/>
    </source>
</evidence>
<dbReference type="InterPro" id="IPR036709">
    <property type="entry name" value="Autotransporte_beta_dom_sf"/>
</dbReference>
<gene>
    <name evidence="1" type="ORF">SAMN04488026_11131</name>
</gene>
<dbReference type="AlphaFoldDB" id="A0A1G9MQN5"/>
<dbReference type="SUPFAM" id="SSF103515">
    <property type="entry name" value="Autotransporter"/>
    <property type="match status" value="1"/>
</dbReference>
<proteinExistence type="predicted"/>
<name>A0A1G9MQN5_9RHOB</name>
<organism evidence="1 2">
    <name type="scientific">Aliiruegeria lutimaris</name>
    <dbReference type="NCBI Taxonomy" id="571298"/>
    <lineage>
        <taxon>Bacteria</taxon>
        <taxon>Pseudomonadati</taxon>
        <taxon>Pseudomonadota</taxon>
        <taxon>Alphaproteobacteria</taxon>
        <taxon>Rhodobacterales</taxon>
        <taxon>Roseobacteraceae</taxon>
        <taxon>Aliiruegeria</taxon>
    </lineage>
</organism>
<accession>A0A1G9MQN5</accession>
<keyword evidence="2" id="KW-1185">Reference proteome</keyword>
<protein>
    <submittedName>
        <fullName evidence="1">Uncharacterized protein</fullName>
    </submittedName>
</protein>
<reference evidence="1 2" key="1">
    <citation type="submission" date="2016-10" db="EMBL/GenBank/DDBJ databases">
        <authorList>
            <person name="de Groot N.N."/>
        </authorList>
    </citation>
    <scope>NUCLEOTIDE SEQUENCE [LARGE SCALE GENOMIC DNA]</scope>
    <source>
        <strain evidence="1 2">DSM 25294</strain>
    </source>
</reference>
<dbReference type="Proteomes" id="UP000199382">
    <property type="component" value="Unassembled WGS sequence"/>
</dbReference>
<sequence length="359" mass="38895">MNFLVALKGNWYPCPISAAFLISIALSASGQETIEPDQDTGLSWRYTGKVEAAPGVLPQLGVLLRVPDNLQLRDPSASKVPDEPIRYDRLFPLLGEEAINRGYALPLPIGLTLLGVDNVQEQNLSNLSVTLGKGFEPSKDDLKETPFVSFENVRSSTRSKQLKADVWVLPFLNLFATVGQLDGEVGLDVLLDLADIGPLPPGAGLPDNLRLNFTANIDAVTTTVGAIGVYGIGNWWGSLNAAHTITVSSNSETDIRSTTAGLRVGRRFEFGNGHMASPYLGASYLDVDTVIEGVYKVEDAFDDGDDLNIRYKVRQENVNKYSAVLGLNLGFRNGTSVQAEFNRNGGGDERVVLSATYRF</sequence>
<evidence type="ECO:0000313" key="2">
    <source>
        <dbReference type="Proteomes" id="UP000199382"/>
    </source>
</evidence>
<dbReference type="EMBL" id="FNEK01000113">
    <property type="protein sequence ID" value="SDL76560.1"/>
    <property type="molecule type" value="Genomic_DNA"/>
</dbReference>